<dbReference type="PRINTS" id="PR00320">
    <property type="entry name" value="GPROTEINBRPT"/>
</dbReference>
<keyword evidence="1 3" id="KW-0853">WD repeat</keyword>
<dbReference type="InterPro" id="IPR020472">
    <property type="entry name" value="WD40_PAC1"/>
</dbReference>
<feature type="repeat" description="WD" evidence="3">
    <location>
        <begin position="123"/>
        <end position="163"/>
    </location>
</feature>
<evidence type="ECO:0000256" key="2">
    <source>
        <dbReference type="ARBA" id="ARBA00022737"/>
    </source>
</evidence>
<dbReference type="PROSITE" id="PS50082">
    <property type="entry name" value="WD_REPEATS_2"/>
    <property type="match status" value="4"/>
</dbReference>
<accession>A0AAF3ETS8</accession>
<dbReference type="WBParaSite" id="MBELARI_LOCUS17572">
    <property type="protein sequence ID" value="MBELARI_LOCUS17572"/>
    <property type="gene ID" value="MBELARI_LOCUS17572"/>
</dbReference>
<dbReference type="SUPFAM" id="SSF50978">
    <property type="entry name" value="WD40 repeat-like"/>
    <property type="match status" value="1"/>
</dbReference>
<dbReference type="PANTHER" id="PTHR19869:SF1">
    <property type="entry name" value="WD REPEAT-CONTAINING PROTEIN 31"/>
    <property type="match status" value="1"/>
</dbReference>
<keyword evidence="4" id="KW-1185">Reference proteome</keyword>
<organism evidence="4 5">
    <name type="scientific">Mesorhabditis belari</name>
    <dbReference type="NCBI Taxonomy" id="2138241"/>
    <lineage>
        <taxon>Eukaryota</taxon>
        <taxon>Metazoa</taxon>
        <taxon>Ecdysozoa</taxon>
        <taxon>Nematoda</taxon>
        <taxon>Chromadorea</taxon>
        <taxon>Rhabditida</taxon>
        <taxon>Rhabditina</taxon>
        <taxon>Rhabditomorpha</taxon>
        <taxon>Rhabditoidea</taxon>
        <taxon>Rhabditidae</taxon>
        <taxon>Mesorhabditinae</taxon>
        <taxon>Mesorhabditis</taxon>
    </lineage>
</organism>
<sequence>MGNSQYSQLQTADPSELISPRLLKSASAYNCRQPKRKPSPHIDNISALAAVRPGMLISGSKDKVISLNNLDVGESIMRWRGHEKEVTKVAYRNTGGRHLVLSASRDETIRLWQFNTAESQKLYKGHRLPVTGLVIFDQDRFASGSRDTSIRIWDLETGKVLMQNDTNRNLVTHMAYNSMNNWIAQSSEDKYLRIWDTRSLEAVQTYPRKMHIQTYCEFTPDANFVMSTSNGFNGDGCTITIWDTRMQRMFKELSGHDSTVTGVANLHQSVTQKKLIVSVSLDQTARVWSLDDGVSLWTESIPSGCGLLACASFSDASLAISGCDGLLAHLRLLGRGGRPLLHCTSYHTIQTNSTSNSAEH</sequence>
<dbReference type="AlphaFoldDB" id="A0AAF3ETS8"/>
<dbReference type="CDD" id="cd00200">
    <property type="entry name" value="WD40"/>
    <property type="match status" value="1"/>
</dbReference>
<dbReference type="Gene3D" id="2.130.10.10">
    <property type="entry name" value="YVTN repeat-like/Quinoprotein amine dehydrogenase"/>
    <property type="match status" value="2"/>
</dbReference>
<dbReference type="Pfam" id="PF00400">
    <property type="entry name" value="WD40"/>
    <property type="match status" value="4"/>
</dbReference>
<evidence type="ECO:0000256" key="1">
    <source>
        <dbReference type="ARBA" id="ARBA00022574"/>
    </source>
</evidence>
<feature type="repeat" description="WD" evidence="3">
    <location>
        <begin position="253"/>
        <end position="298"/>
    </location>
</feature>
<evidence type="ECO:0000313" key="4">
    <source>
        <dbReference type="Proteomes" id="UP000887575"/>
    </source>
</evidence>
<dbReference type="PROSITE" id="PS50294">
    <property type="entry name" value="WD_REPEATS_REGION"/>
    <property type="match status" value="2"/>
</dbReference>
<dbReference type="SMART" id="SM00320">
    <property type="entry name" value="WD40"/>
    <property type="match status" value="6"/>
</dbReference>
<evidence type="ECO:0000313" key="5">
    <source>
        <dbReference type="WBParaSite" id="MBELARI_LOCUS17572"/>
    </source>
</evidence>
<dbReference type="Proteomes" id="UP000887575">
    <property type="component" value="Unassembled WGS sequence"/>
</dbReference>
<dbReference type="InterPro" id="IPR001680">
    <property type="entry name" value="WD40_rpt"/>
</dbReference>
<feature type="repeat" description="WD" evidence="3">
    <location>
        <begin position="79"/>
        <end position="122"/>
    </location>
</feature>
<name>A0AAF3ETS8_9BILA</name>
<proteinExistence type="predicted"/>
<keyword evidence="2" id="KW-0677">Repeat</keyword>
<dbReference type="InterPro" id="IPR036322">
    <property type="entry name" value="WD40_repeat_dom_sf"/>
</dbReference>
<dbReference type="InterPro" id="IPR015943">
    <property type="entry name" value="WD40/YVTN_repeat-like_dom_sf"/>
</dbReference>
<protein>
    <submittedName>
        <fullName evidence="5">Uncharacterized protein</fullName>
    </submittedName>
</protein>
<reference evidence="5" key="1">
    <citation type="submission" date="2024-02" db="UniProtKB">
        <authorList>
            <consortium name="WormBaseParasite"/>
        </authorList>
    </citation>
    <scope>IDENTIFICATION</scope>
</reference>
<feature type="repeat" description="WD" evidence="3">
    <location>
        <begin position="164"/>
        <end position="205"/>
    </location>
</feature>
<dbReference type="PANTHER" id="PTHR19869">
    <property type="entry name" value="SPERMATID WD-REPEAT PROTEIN"/>
    <property type="match status" value="1"/>
</dbReference>
<dbReference type="InterPro" id="IPR040066">
    <property type="entry name" value="WDR31"/>
</dbReference>
<evidence type="ECO:0000256" key="3">
    <source>
        <dbReference type="PROSITE-ProRule" id="PRU00221"/>
    </source>
</evidence>